<protein>
    <submittedName>
        <fullName evidence="1">Uncharacterized protein</fullName>
    </submittedName>
</protein>
<organism evidence="1 2">
    <name type="scientific">Caerostris extrusa</name>
    <name type="common">Bark spider</name>
    <name type="synonym">Caerostris bankana</name>
    <dbReference type="NCBI Taxonomy" id="172846"/>
    <lineage>
        <taxon>Eukaryota</taxon>
        <taxon>Metazoa</taxon>
        <taxon>Ecdysozoa</taxon>
        <taxon>Arthropoda</taxon>
        <taxon>Chelicerata</taxon>
        <taxon>Arachnida</taxon>
        <taxon>Araneae</taxon>
        <taxon>Araneomorphae</taxon>
        <taxon>Entelegynae</taxon>
        <taxon>Araneoidea</taxon>
        <taxon>Araneidae</taxon>
        <taxon>Caerostris</taxon>
    </lineage>
</organism>
<sequence length="76" mass="8710">MQTRPKSPDCIRGSAVYEVVGVGLACPSYLIKKKIWDCLFTWAIYRAAHIELVSDISTETFVDLYINLWQAEIDEQ</sequence>
<dbReference type="EMBL" id="BPLR01004379">
    <property type="protein sequence ID" value="GIX94472.1"/>
    <property type="molecule type" value="Genomic_DNA"/>
</dbReference>
<dbReference type="Proteomes" id="UP001054945">
    <property type="component" value="Unassembled WGS sequence"/>
</dbReference>
<name>A0AAV4PAT3_CAEEX</name>
<reference evidence="1 2" key="1">
    <citation type="submission" date="2021-06" db="EMBL/GenBank/DDBJ databases">
        <title>Caerostris extrusa draft genome.</title>
        <authorList>
            <person name="Kono N."/>
            <person name="Arakawa K."/>
        </authorList>
    </citation>
    <scope>NUCLEOTIDE SEQUENCE [LARGE SCALE GENOMIC DNA]</scope>
</reference>
<comment type="caution">
    <text evidence="1">The sequence shown here is derived from an EMBL/GenBank/DDBJ whole genome shotgun (WGS) entry which is preliminary data.</text>
</comment>
<evidence type="ECO:0000313" key="1">
    <source>
        <dbReference type="EMBL" id="GIX94472.1"/>
    </source>
</evidence>
<evidence type="ECO:0000313" key="2">
    <source>
        <dbReference type="Proteomes" id="UP001054945"/>
    </source>
</evidence>
<proteinExistence type="predicted"/>
<keyword evidence="2" id="KW-1185">Reference proteome</keyword>
<accession>A0AAV4PAT3</accession>
<dbReference type="AlphaFoldDB" id="A0AAV4PAT3"/>
<gene>
    <name evidence="1" type="ORF">CEXT_62811</name>
</gene>